<evidence type="ECO:0000259" key="1">
    <source>
        <dbReference type="PROSITE" id="PS50112"/>
    </source>
</evidence>
<protein>
    <submittedName>
        <fullName evidence="5">EAL domain-containing protein</fullName>
    </submittedName>
</protein>
<dbReference type="InterPro" id="IPR000700">
    <property type="entry name" value="PAS-assoc_C"/>
</dbReference>
<proteinExistence type="predicted"/>
<dbReference type="InterPro" id="IPR052155">
    <property type="entry name" value="Biofilm_reg_signaling"/>
</dbReference>
<dbReference type="InterPro" id="IPR029016">
    <property type="entry name" value="GAF-like_dom_sf"/>
</dbReference>
<feature type="domain" description="PAS" evidence="1">
    <location>
        <begin position="202"/>
        <end position="243"/>
    </location>
</feature>
<evidence type="ECO:0000259" key="3">
    <source>
        <dbReference type="PROSITE" id="PS50883"/>
    </source>
</evidence>
<dbReference type="NCBIfam" id="TIGR00254">
    <property type="entry name" value="GGDEF"/>
    <property type="match status" value="1"/>
</dbReference>
<dbReference type="InterPro" id="IPR035919">
    <property type="entry name" value="EAL_sf"/>
</dbReference>
<organism evidence="5 6">
    <name type="scientific">Alkalicoccus luteus</name>
    <dbReference type="NCBI Taxonomy" id="1237094"/>
    <lineage>
        <taxon>Bacteria</taxon>
        <taxon>Bacillati</taxon>
        <taxon>Bacillota</taxon>
        <taxon>Bacilli</taxon>
        <taxon>Bacillales</taxon>
        <taxon>Bacillaceae</taxon>
        <taxon>Alkalicoccus</taxon>
    </lineage>
</organism>
<dbReference type="Gene3D" id="3.30.450.40">
    <property type="match status" value="1"/>
</dbReference>
<dbReference type="InterPro" id="IPR001633">
    <property type="entry name" value="EAL_dom"/>
</dbReference>
<dbReference type="EMBL" id="JAATHJ010000011">
    <property type="protein sequence ID" value="NJP37734.1"/>
    <property type="molecule type" value="Genomic_DNA"/>
</dbReference>
<evidence type="ECO:0000313" key="5">
    <source>
        <dbReference type="EMBL" id="NJP37734.1"/>
    </source>
</evidence>
<dbReference type="Proteomes" id="UP000752012">
    <property type="component" value="Unassembled WGS sequence"/>
</dbReference>
<dbReference type="Gene3D" id="3.30.70.270">
    <property type="match status" value="1"/>
</dbReference>
<sequence length="749" mass="85020">MTDASLEDFVQQSRRMCEEAGMDPAEIRIPKEKMSAEELAGKRDEYNEILEVVDFFAKKVLHSLAGTPVLIVISDERGYILKIDGDETIRSTVQQLGIETGVRFTQEDLGTNVISLALQQEHPVALIGDDHYFEFLHGSACYSAPFHYTDLDNLLGTVSIMTGIQLENSLFLNMLMNVVDSIERELLLRKQNRRLNILNQIMLQRTRNAVIITDTEGTVTEYNDFAENLSGFKREEIIGRDIFKSDITGDYFYQVLRHEKQFKDVEMKFINNLNNEHICLFDAQPIYDVKNAKIIGAFAQLRDITERYQLQEQYNYLAYHDELTTLPNRRYFQSELENLIAEGAAGTALLLIDLDGFKNINDTFGHSNGDKLLQSVAKRLQTCVDSSQLLARISGDEFMVLLTDVTSETSVSQFAKHLLDQFQQPFYLGERSFYMTASIGAAVYEEAPPSLEDYMVHVDAAMYKAKSQGKNDYRMFSPEMYVNSSDELLLENDLRAAVRNNELRLFYQPLVETDTGRISGFEALIRWQHPERGMLSPSAFIPLAEKTGLIIPIGDWVIQEACRQHMQWLSEGLPPLKISLNLSAQQFLKQDFTEFTADVISRSGIDPRYLDFEITESMAMDFNYAASVLEELKGLGLSISMDDFGTGYSSLFYLKQFRIDTLKIDKFFVDDLAAGSNGAALIKTIIAMAGALELHVTAEGVEEWCQFKTLRDLGCTYIQGYYFMEPVSPDTISASYHEMQKSIEEKTAG</sequence>
<dbReference type="SUPFAM" id="SSF141868">
    <property type="entry name" value="EAL domain-like"/>
    <property type="match status" value="1"/>
</dbReference>
<dbReference type="InterPro" id="IPR035965">
    <property type="entry name" value="PAS-like_dom_sf"/>
</dbReference>
<dbReference type="AlphaFoldDB" id="A0A969TWY8"/>
<dbReference type="Pfam" id="PF00990">
    <property type="entry name" value="GGDEF"/>
    <property type="match status" value="1"/>
</dbReference>
<dbReference type="SMART" id="SM00052">
    <property type="entry name" value="EAL"/>
    <property type="match status" value="1"/>
</dbReference>
<dbReference type="PANTHER" id="PTHR44757:SF2">
    <property type="entry name" value="BIOFILM ARCHITECTURE MAINTENANCE PROTEIN MBAA"/>
    <property type="match status" value="1"/>
</dbReference>
<accession>A0A969TWY8</accession>
<dbReference type="NCBIfam" id="TIGR00229">
    <property type="entry name" value="sensory_box"/>
    <property type="match status" value="1"/>
</dbReference>
<name>A0A969TWY8_9BACI</name>
<gene>
    <name evidence="5" type="ORF">HCN83_09070</name>
</gene>
<keyword evidence="6" id="KW-1185">Reference proteome</keyword>
<dbReference type="SUPFAM" id="SSF55785">
    <property type="entry name" value="PYP-like sensor domain (PAS domain)"/>
    <property type="match status" value="1"/>
</dbReference>
<dbReference type="Gene3D" id="3.20.20.450">
    <property type="entry name" value="EAL domain"/>
    <property type="match status" value="1"/>
</dbReference>
<reference evidence="5 6" key="1">
    <citation type="submission" date="2020-03" db="EMBL/GenBank/DDBJ databases">
        <title>Assessment of the enzymatic potential of alkaline-tolerant lipase obtained from Bacillus luteus H11 (technogenic soil) for the bioremediation of saline soils contaminated with petroleum substances.</title>
        <authorList>
            <person name="Kalwasinska A."/>
        </authorList>
    </citation>
    <scope>NUCLEOTIDE SEQUENCE [LARGE SCALE GENOMIC DNA]</scope>
    <source>
        <strain evidence="5 6">H11</strain>
    </source>
</reference>
<dbReference type="PROSITE" id="PS50887">
    <property type="entry name" value="GGDEF"/>
    <property type="match status" value="1"/>
</dbReference>
<dbReference type="PANTHER" id="PTHR44757">
    <property type="entry name" value="DIGUANYLATE CYCLASE DGCP"/>
    <property type="match status" value="1"/>
</dbReference>
<dbReference type="PROSITE" id="PS50112">
    <property type="entry name" value="PAS"/>
    <property type="match status" value="1"/>
</dbReference>
<comment type="caution">
    <text evidence="5">The sequence shown here is derived from an EMBL/GenBank/DDBJ whole genome shotgun (WGS) entry which is preliminary data.</text>
</comment>
<evidence type="ECO:0000259" key="4">
    <source>
        <dbReference type="PROSITE" id="PS50887"/>
    </source>
</evidence>
<feature type="domain" description="GGDEF" evidence="4">
    <location>
        <begin position="345"/>
        <end position="478"/>
    </location>
</feature>
<dbReference type="InterPro" id="IPR000014">
    <property type="entry name" value="PAS"/>
</dbReference>
<dbReference type="PROSITE" id="PS50883">
    <property type="entry name" value="EAL"/>
    <property type="match status" value="1"/>
</dbReference>
<dbReference type="Gene3D" id="3.30.450.20">
    <property type="entry name" value="PAS domain"/>
    <property type="match status" value="1"/>
</dbReference>
<dbReference type="CDD" id="cd01948">
    <property type="entry name" value="EAL"/>
    <property type="match status" value="1"/>
</dbReference>
<feature type="domain" description="EAL" evidence="3">
    <location>
        <begin position="487"/>
        <end position="740"/>
    </location>
</feature>
<dbReference type="SMART" id="SM00267">
    <property type="entry name" value="GGDEF"/>
    <property type="match status" value="1"/>
</dbReference>
<dbReference type="CDD" id="cd01949">
    <property type="entry name" value="GGDEF"/>
    <property type="match status" value="1"/>
</dbReference>
<dbReference type="PROSITE" id="PS50113">
    <property type="entry name" value="PAC"/>
    <property type="match status" value="1"/>
</dbReference>
<dbReference type="InterPro" id="IPR043128">
    <property type="entry name" value="Rev_trsase/Diguanyl_cyclase"/>
</dbReference>
<dbReference type="Pfam" id="PF00563">
    <property type="entry name" value="EAL"/>
    <property type="match status" value="1"/>
</dbReference>
<dbReference type="InterPro" id="IPR000160">
    <property type="entry name" value="GGDEF_dom"/>
</dbReference>
<dbReference type="InterPro" id="IPR029787">
    <property type="entry name" value="Nucleotide_cyclase"/>
</dbReference>
<evidence type="ECO:0000313" key="6">
    <source>
        <dbReference type="Proteomes" id="UP000752012"/>
    </source>
</evidence>
<dbReference type="CDD" id="cd00130">
    <property type="entry name" value="PAS"/>
    <property type="match status" value="1"/>
</dbReference>
<dbReference type="Pfam" id="PF13426">
    <property type="entry name" value="PAS_9"/>
    <property type="match status" value="1"/>
</dbReference>
<dbReference type="SUPFAM" id="SSF55073">
    <property type="entry name" value="Nucleotide cyclase"/>
    <property type="match status" value="1"/>
</dbReference>
<dbReference type="RefSeq" id="WP_168006543.1">
    <property type="nucleotide sequence ID" value="NZ_JAATHJ010000011.1"/>
</dbReference>
<evidence type="ECO:0000259" key="2">
    <source>
        <dbReference type="PROSITE" id="PS50113"/>
    </source>
</evidence>
<feature type="domain" description="PAC" evidence="2">
    <location>
        <begin position="263"/>
        <end position="316"/>
    </location>
</feature>